<sequence length="152" mass="17171">MNRTVEPATFTLERSFYQAPAQVFQAFTDIDIKRRWFAEGEGWTTDSYTLDVREGGREEGTFRFEGGAPIRNETIYLDVVPDKRLVLSYCMIIDGKRISASLATVEFLPDGQGTKLIYTEQASFLDGADTCKSREEGCSYLLDTLGRVLTQQ</sequence>
<evidence type="ECO:0000313" key="2">
    <source>
        <dbReference type="Proteomes" id="UP000616151"/>
    </source>
</evidence>
<dbReference type="Proteomes" id="UP000616151">
    <property type="component" value="Unassembled WGS sequence"/>
</dbReference>
<keyword evidence="2" id="KW-1185">Reference proteome</keyword>
<comment type="caution">
    <text evidence="1">The sequence shown here is derived from an EMBL/GenBank/DDBJ whole genome shotgun (WGS) entry which is preliminary data.</text>
</comment>
<organism evidence="1 2">
    <name type="scientific">Taklimakanibacter albus</name>
    <dbReference type="NCBI Taxonomy" id="2800327"/>
    <lineage>
        <taxon>Bacteria</taxon>
        <taxon>Pseudomonadati</taxon>
        <taxon>Pseudomonadota</taxon>
        <taxon>Alphaproteobacteria</taxon>
        <taxon>Hyphomicrobiales</taxon>
        <taxon>Aestuariivirgaceae</taxon>
        <taxon>Taklimakanibacter</taxon>
    </lineage>
</organism>
<name>A0ACC5R6W3_9HYPH</name>
<protein>
    <submittedName>
        <fullName evidence="1">SRPBCC family protein</fullName>
    </submittedName>
</protein>
<reference evidence="1" key="1">
    <citation type="submission" date="2021-01" db="EMBL/GenBank/DDBJ databases">
        <authorList>
            <person name="Sun Q."/>
        </authorList>
    </citation>
    <scope>NUCLEOTIDE SEQUENCE</scope>
    <source>
        <strain evidence="1">YIM B02566</strain>
    </source>
</reference>
<gene>
    <name evidence="1" type="ORF">JHL16_18490</name>
</gene>
<proteinExistence type="predicted"/>
<dbReference type="EMBL" id="JAENHL010000007">
    <property type="protein sequence ID" value="MBK1868348.1"/>
    <property type="molecule type" value="Genomic_DNA"/>
</dbReference>
<accession>A0ACC5R6W3</accession>
<evidence type="ECO:0000313" key="1">
    <source>
        <dbReference type="EMBL" id="MBK1868348.1"/>
    </source>
</evidence>